<reference evidence="7 8" key="1">
    <citation type="submission" date="2020-09" db="EMBL/GenBank/DDBJ databases">
        <title>De no assembly of potato wild relative species, Solanum commersonii.</title>
        <authorList>
            <person name="Cho K."/>
        </authorList>
    </citation>
    <scope>NUCLEOTIDE SEQUENCE [LARGE SCALE GENOMIC DNA]</scope>
    <source>
        <strain evidence="7">LZ3.2</strain>
        <tissue evidence="7">Leaf</tissue>
    </source>
</reference>
<dbReference type="AlphaFoldDB" id="A0A9J6AD39"/>
<dbReference type="Gene3D" id="3.80.10.10">
    <property type="entry name" value="Ribonuclease Inhibitor"/>
    <property type="match status" value="1"/>
</dbReference>
<dbReference type="FunFam" id="3.80.10.10:FF:000041">
    <property type="entry name" value="LRR receptor-like serine/threonine-protein kinase ERECTA"/>
    <property type="match status" value="1"/>
</dbReference>
<dbReference type="InterPro" id="IPR001611">
    <property type="entry name" value="Leu-rich_rpt"/>
</dbReference>
<dbReference type="Gene3D" id="1.10.510.10">
    <property type="entry name" value="Transferase(Phosphotransferase) domain 1"/>
    <property type="match status" value="1"/>
</dbReference>
<name>A0A9J6AD39_SOLCO</name>
<gene>
    <name evidence="7" type="ORF">H5410_007587</name>
</gene>
<dbReference type="PANTHER" id="PTHR48008:SF14">
    <property type="entry name" value="PROTEIN KINASE DOMAIN-CONTAINING PROTEIN"/>
    <property type="match status" value="1"/>
</dbReference>
<dbReference type="SUPFAM" id="SSF56112">
    <property type="entry name" value="Protein kinase-like (PK-like)"/>
    <property type="match status" value="1"/>
</dbReference>
<dbReference type="InterPro" id="IPR052451">
    <property type="entry name" value="Ser/Thr_kinase-like"/>
</dbReference>
<protein>
    <submittedName>
        <fullName evidence="7">Uncharacterized protein</fullName>
    </submittedName>
</protein>
<keyword evidence="5" id="KW-0472">Membrane</keyword>
<comment type="caution">
    <text evidence="7">The sequence shown here is derived from an EMBL/GenBank/DDBJ whole genome shotgun (WGS) entry which is preliminary data.</text>
</comment>
<organism evidence="7 8">
    <name type="scientific">Solanum commersonii</name>
    <name type="common">Commerson's wild potato</name>
    <name type="synonym">Commerson's nightshade</name>
    <dbReference type="NCBI Taxonomy" id="4109"/>
    <lineage>
        <taxon>Eukaryota</taxon>
        <taxon>Viridiplantae</taxon>
        <taxon>Streptophyta</taxon>
        <taxon>Embryophyta</taxon>
        <taxon>Tracheophyta</taxon>
        <taxon>Spermatophyta</taxon>
        <taxon>Magnoliopsida</taxon>
        <taxon>eudicotyledons</taxon>
        <taxon>Gunneridae</taxon>
        <taxon>Pentapetalae</taxon>
        <taxon>asterids</taxon>
        <taxon>lamiids</taxon>
        <taxon>Solanales</taxon>
        <taxon>Solanaceae</taxon>
        <taxon>Solanoideae</taxon>
        <taxon>Solaneae</taxon>
        <taxon>Solanum</taxon>
    </lineage>
</organism>
<dbReference type="GO" id="GO:0016020">
    <property type="term" value="C:membrane"/>
    <property type="evidence" value="ECO:0007669"/>
    <property type="project" value="UniProtKB-SubCell"/>
</dbReference>
<dbReference type="EMBL" id="JACXVP010000002">
    <property type="protein sequence ID" value="KAG5622369.1"/>
    <property type="molecule type" value="Genomic_DNA"/>
</dbReference>
<dbReference type="Proteomes" id="UP000824120">
    <property type="component" value="Chromosome 2"/>
</dbReference>
<evidence type="ECO:0000256" key="1">
    <source>
        <dbReference type="ARBA" id="ARBA00004370"/>
    </source>
</evidence>
<dbReference type="Pfam" id="PF00560">
    <property type="entry name" value="LRR_1"/>
    <property type="match status" value="2"/>
</dbReference>
<proteinExistence type="predicted"/>
<dbReference type="SUPFAM" id="SSF52058">
    <property type="entry name" value="L domain-like"/>
    <property type="match status" value="1"/>
</dbReference>
<evidence type="ECO:0000256" key="4">
    <source>
        <dbReference type="ARBA" id="ARBA00022737"/>
    </source>
</evidence>
<evidence type="ECO:0000256" key="2">
    <source>
        <dbReference type="ARBA" id="ARBA00022614"/>
    </source>
</evidence>
<comment type="subcellular location">
    <subcellularLocation>
        <location evidence="1">Membrane</location>
    </subcellularLocation>
</comment>
<evidence type="ECO:0000256" key="5">
    <source>
        <dbReference type="ARBA" id="ARBA00023136"/>
    </source>
</evidence>
<keyword evidence="4" id="KW-0677">Repeat</keyword>
<keyword evidence="3" id="KW-0732">Signal</keyword>
<evidence type="ECO:0000256" key="3">
    <source>
        <dbReference type="ARBA" id="ARBA00022729"/>
    </source>
</evidence>
<dbReference type="InterPro" id="IPR032675">
    <property type="entry name" value="LRR_dom_sf"/>
</dbReference>
<evidence type="ECO:0000313" key="7">
    <source>
        <dbReference type="EMBL" id="KAG5622369.1"/>
    </source>
</evidence>
<dbReference type="InterPro" id="IPR011009">
    <property type="entry name" value="Kinase-like_dom_sf"/>
</dbReference>
<evidence type="ECO:0000313" key="8">
    <source>
        <dbReference type="Proteomes" id="UP000824120"/>
    </source>
</evidence>
<keyword evidence="6" id="KW-0325">Glycoprotein</keyword>
<dbReference type="PANTHER" id="PTHR48008">
    <property type="entry name" value="LEUCINE-RICH REPEAT RECEPTOR-LIKE PROTEIN KINASE IMK3-RELATED"/>
    <property type="match status" value="1"/>
</dbReference>
<accession>A0A9J6AD39</accession>
<sequence length="216" mass="24447">MCCEIPEEIGNLRNLEILDAQNCSLSGPLPSSISNLTSLQSLNLYGNNLSGTLPRYICLNMPDLRASDLGNNLFSGNIPKEFGNCTSLTDLFLRENNLTEFGLEGLVSTRCDIYSYGIMLMETFTRKKPTDEMFAENSSLREWIRQSWPHAMNEIIDPELMIPEEKNKTGKVQCLSSIMELALRCTADLPEERMNIKHVLAQLKNIRTMLENVINH</sequence>
<keyword evidence="2" id="KW-0433">Leucine-rich repeat</keyword>
<keyword evidence="8" id="KW-1185">Reference proteome</keyword>
<dbReference type="OrthoDB" id="1724816at2759"/>
<evidence type="ECO:0000256" key="6">
    <source>
        <dbReference type="ARBA" id="ARBA00023180"/>
    </source>
</evidence>